<name>A0A0F8ZEJ1_9ZZZZ</name>
<proteinExistence type="predicted"/>
<evidence type="ECO:0000313" key="1">
    <source>
        <dbReference type="EMBL" id="KKK92193.1"/>
    </source>
</evidence>
<gene>
    <name evidence="1" type="ORF">LCGC14_2705390</name>
</gene>
<organism evidence="1">
    <name type="scientific">marine sediment metagenome</name>
    <dbReference type="NCBI Taxonomy" id="412755"/>
    <lineage>
        <taxon>unclassified sequences</taxon>
        <taxon>metagenomes</taxon>
        <taxon>ecological metagenomes</taxon>
    </lineage>
</organism>
<sequence>MARRTHKDVEYAVDDTHGQQRTFKTFDEAAGFAVAIAAMGHPDVNLDVLIWSKAGARFYGGDEAIEHYNEDPEASVFERLEIRVNFVGRVA</sequence>
<reference evidence="1" key="1">
    <citation type="journal article" date="2015" name="Nature">
        <title>Complex archaea that bridge the gap between prokaryotes and eukaryotes.</title>
        <authorList>
            <person name="Spang A."/>
            <person name="Saw J.H."/>
            <person name="Jorgensen S.L."/>
            <person name="Zaremba-Niedzwiedzka K."/>
            <person name="Martijn J."/>
            <person name="Lind A.E."/>
            <person name="van Eijk R."/>
            <person name="Schleper C."/>
            <person name="Guy L."/>
            <person name="Ettema T.J."/>
        </authorList>
    </citation>
    <scope>NUCLEOTIDE SEQUENCE</scope>
</reference>
<accession>A0A0F8ZEJ1</accession>
<dbReference type="EMBL" id="LAZR01048325">
    <property type="protein sequence ID" value="KKK92193.1"/>
    <property type="molecule type" value="Genomic_DNA"/>
</dbReference>
<protein>
    <submittedName>
        <fullName evidence="1">Uncharacterized protein</fullName>
    </submittedName>
</protein>
<dbReference type="AlphaFoldDB" id="A0A0F8ZEJ1"/>
<comment type="caution">
    <text evidence="1">The sequence shown here is derived from an EMBL/GenBank/DDBJ whole genome shotgun (WGS) entry which is preliminary data.</text>
</comment>